<dbReference type="EMBL" id="PEIB01000004">
    <property type="protein sequence ID" value="RXJ74105.1"/>
    <property type="molecule type" value="Genomic_DNA"/>
</dbReference>
<name>A0A4Q0YTP5_9GAMM</name>
<proteinExistence type="inferred from homology"/>
<dbReference type="GO" id="GO:0008374">
    <property type="term" value="F:O-acyltransferase activity"/>
    <property type="evidence" value="ECO:0007669"/>
    <property type="project" value="TreeGrafter"/>
</dbReference>
<reference evidence="4 5" key="1">
    <citation type="submission" date="2017-10" db="EMBL/GenBank/DDBJ databases">
        <title>Nyctiphanis sp. nov., isolated from the stomach of the euphausiid Nyctiphanes simplex (Hansen, 1911) in the Gulf of California.</title>
        <authorList>
            <person name="Gomez-Gil B."/>
            <person name="Aguilar-Mendez M."/>
            <person name="Lopez-Cortes A."/>
            <person name="Gomez-Gutierrez J."/>
            <person name="Roque A."/>
            <person name="Lang E."/>
            <person name="Gonzalez-Castillo A."/>
        </authorList>
    </citation>
    <scope>NUCLEOTIDE SEQUENCE [LARGE SCALE GENOMIC DNA]</scope>
    <source>
        <strain evidence="4 5">CAIM 600</strain>
    </source>
</reference>
<protein>
    <submittedName>
        <fullName evidence="4">Maltose acetyltransferase</fullName>
    </submittedName>
</protein>
<evidence type="ECO:0000313" key="5">
    <source>
        <dbReference type="Proteomes" id="UP000290287"/>
    </source>
</evidence>
<dbReference type="Pfam" id="PF00132">
    <property type="entry name" value="Hexapep"/>
    <property type="match status" value="1"/>
</dbReference>
<comment type="similarity">
    <text evidence="1">Belongs to the transferase hexapeptide repeat family.</text>
</comment>
<dbReference type="RefSeq" id="WP_129121462.1">
    <property type="nucleotide sequence ID" value="NZ_PEIB01000004.1"/>
</dbReference>
<dbReference type="InterPro" id="IPR024688">
    <property type="entry name" value="Mac_dom"/>
</dbReference>
<comment type="caution">
    <text evidence="4">The sequence shown here is derived from an EMBL/GenBank/DDBJ whole genome shotgun (WGS) entry which is preliminary data.</text>
</comment>
<gene>
    <name evidence="4" type="ORF">CS022_05595</name>
</gene>
<keyword evidence="2 4" id="KW-0808">Transferase</keyword>
<dbReference type="PANTHER" id="PTHR23416:SF23">
    <property type="entry name" value="ACETYLTRANSFERASE C18B11.09C-RELATED"/>
    <property type="match status" value="1"/>
</dbReference>
<evidence type="ECO:0000313" key="4">
    <source>
        <dbReference type="EMBL" id="RXJ74105.1"/>
    </source>
</evidence>
<dbReference type="InterPro" id="IPR011004">
    <property type="entry name" value="Trimer_LpxA-like_sf"/>
</dbReference>
<sequence length="185" mass="19881">MTEFEKMQQGLPYRPADEELTQFRYAARRLCQSFNSLDPSDAEQQDVVLTKLFASRGRNVVIETPFYCQYGMNIDIGDNVIIGLNCSFIDSANVHIGSNVRIGPDVKIYTVTQGLLPEEIKTGEQELASPVVIGNNVLINGGCIIKAGTAIGEGAVIHSGAVVEGDVAPCDIVAGNPGKVVGRLR</sequence>
<evidence type="ECO:0000256" key="2">
    <source>
        <dbReference type="ARBA" id="ARBA00022679"/>
    </source>
</evidence>
<organism evidence="4 5">
    <name type="scientific">Veronia nyctiphanis</name>
    <dbReference type="NCBI Taxonomy" id="1278244"/>
    <lineage>
        <taxon>Bacteria</taxon>
        <taxon>Pseudomonadati</taxon>
        <taxon>Pseudomonadota</taxon>
        <taxon>Gammaproteobacteria</taxon>
        <taxon>Vibrionales</taxon>
        <taxon>Vibrionaceae</taxon>
        <taxon>Veronia</taxon>
    </lineage>
</organism>
<dbReference type="InterPro" id="IPR001451">
    <property type="entry name" value="Hexapep"/>
</dbReference>
<dbReference type="GO" id="GO:0016407">
    <property type="term" value="F:acetyltransferase activity"/>
    <property type="evidence" value="ECO:0007669"/>
    <property type="project" value="InterPro"/>
</dbReference>
<keyword evidence="5" id="KW-1185">Reference proteome</keyword>
<dbReference type="Gene3D" id="2.160.10.10">
    <property type="entry name" value="Hexapeptide repeat proteins"/>
    <property type="match status" value="1"/>
</dbReference>
<accession>A0A4Q0YTP5</accession>
<dbReference type="PANTHER" id="PTHR23416">
    <property type="entry name" value="SIALIC ACID SYNTHASE-RELATED"/>
    <property type="match status" value="1"/>
</dbReference>
<evidence type="ECO:0000256" key="1">
    <source>
        <dbReference type="ARBA" id="ARBA00007274"/>
    </source>
</evidence>
<dbReference type="InterPro" id="IPR051159">
    <property type="entry name" value="Hexapeptide_acetyltransf"/>
</dbReference>
<dbReference type="AlphaFoldDB" id="A0A4Q0YTP5"/>
<dbReference type="OrthoDB" id="9815592at2"/>
<feature type="domain" description="Maltose/galactoside acetyltransferase" evidence="3">
    <location>
        <begin position="4"/>
        <end position="58"/>
    </location>
</feature>
<dbReference type="SMART" id="SM01266">
    <property type="entry name" value="Mac"/>
    <property type="match status" value="1"/>
</dbReference>
<dbReference type="SUPFAM" id="SSF51161">
    <property type="entry name" value="Trimeric LpxA-like enzymes"/>
    <property type="match status" value="1"/>
</dbReference>
<evidence type="ECO:0000259" key="3">
    <source>
        <dbReference type="SMART" id="SM01266"/>
    </source>
</evidence>
<dbReference type="Pfam" id="PF12464">
    <property type="entry name" value="Mac"/>
    <property type="match status" value="1"/>
</dbReference>
<dbReference type="Proteomes" id="UP000290287">
    <property type="component" value="Unassembled WGS sequence"/>
</dbReference>
<dbReference type="CDD" id="cd03357">
    <property type="entry name" value="LbH_MAT_GAT"/>
    <property type="match status" value="1"/>
</dbReference>